<gene>
    <name evidence="1" type="ORF">GCM10023332_18220</name>
</gene>
<evidence type="ECO:0000313" key="2">
    <source>
        <dbReference type="Proteomes" id="UP001501323"/>
    </source>
</evidence>
<dbReference type="Proteomes" id="UP001501323">
    <property type="component" value="Unassembled WGS sequence"/>
</dbReference>
<keyword evidence="2" id="KW-1185">Reference proteome</keyword>
<dbReference type="EMBL" id="BAABJY010000002">
    <property type="protein sequence ID" value="GAA4866378.1"/>
    <property type="molecule type" value="Genomic_DNA"/>
</dbReference>
<accession>A0ABP9E7A0</accession>
<comment type="caution">
    <text evidence="1">The sequence shown here is derived from an EMBL/GenBank/DDBJ whole genome shotgun (WGS) entry which is preliminary data.</text>
</comment>
<protein>
    <recommendedName>
        <fullName evidence="3">PBP domain-containing protein</fullName>
    </recommendedName>
</protein>
<reference evidence="2" key="1">
    <citation type="journal article" date="2019" name="Int. J. Syst. Evol. Microbiol.">
        <title>The Global Catalogue of Microorganisms (GCM) 10K type strain sequencing project: providing services to taxonomists for standard genome sequencing and annotation.</title>
        <authorList>
            <consortium name="The Broad Institute Genomics Platform"/>
            <consortium name="The Broad Institute Genome Sequencing Center for Infectious Disease"/>
            <person name="Wu L."/>
            <person name="Ma J."/>
        </authorList>
    </citation>
    <scope>NUCLEOTIDE SEQUENCE [LARGE SCALE GENOMIC DNA]</scope>
    <source>
        <strain evidence="2">JCM 18392</strain>
    </source>
</reference>
<dbReference type="SUPFAM" id="SSF53850">
    <property type="entry name" value="Periplasmic binding protein-like II"/>
    <property type="match status" value="1"/>
</dbReference>
<sequence length="130" mass="13128">MAPAVMGLSRDALRFVTRGTCNDPGRAPGPHSTGEFHAQPTTSLAAVAIAASGALTAGAADSADASFVFLAVTRGSNDYHAATGHEVIHPSIGSGGGIAQIKAGTVDFGSSDKPLPPKDLLARAWCSFPR</sequence>
<evidence type="ECO:0008006" key="3">
    <source>
        <dbReference type="Google" id="ProtNLM"/>
    </source>
</evidence>
<organism evidence="1 2">
    <name type="scientific">Luteimonas vadosa</name>
    <dbReference type="NCBI Taxonomy" id="1165507"/>
    <lineage>
        <taxon>Bacteria</taxon>
        <taxon>Pseudomonadati</taxon>
        <taxon>Pseudomonadota</taxon>
        <taxon>Gammaproteobacteria</taxon>
        <taxon>Lysobacterales</taxon>
        <taxon>Lysobacteraceae</taxon>
        <taxon>Luteimonas</taxon>
    </lineage>
</organism>
<proteinExistence type="predicted"/>
<name>A0ABP9E7A0_9GAMM</name>
<evidence type="ECO:0000313" key="1">
    <source>
        <dbReference type="EMBL" id="GAA4866378.1"/>
    </source>
</evidence>
<dbReference type="Gene3D" id="3.40.190.10">
    <property type="entry name" value="Periplasmic binding protein-like II"/>
    <property type="match status" value="1"/>
</dbReference>